<dbReference type="RefSeq" id="WP_119316849.1">
    <property type="nucleotide sequence ID" value="NZ_QXDL01000391.1"/>
</dbReference>
<name>A0A399DR82_9DEIN</name>
<dbReference type="InterPro" id="IPR019587">
    <property type="entry name" value="Polyketide_cyclase/dehydratase"/>
</dbReference>
<sequence length="160" mass="18272">MKLQEELEIFVQAPIQLVWDHLVDFESWPRWSTYLKEVRKEPAGYRFVARGMPPVDLIWVAQGTKREEPHYLEFASVPGAQHDLNVAGWVRLEETPNGTQLDLHFDATVDFASPLLNRIADVYATLFGEPSKLLKVTMEEFKREVERAASAQMAQASQAS</sequence>
<dbReference type="Pfam" id="PF10604">
    <property type="entry name" value="Polyketide_cyc2"/>
    <property type="match status" value="1"/>
</dbReference>
<dbReference type="Gene3D" id="3.30.530.20">
    <property type="match status" value="1"/>
</dbReference>
<dbReference type="Proteomes" id="UP000265715">
    <property type="component" value="Unassembled WGS sequence"/>
</dbReference>
<proteinExistence type="predicted"/>
<comment type="caution">
    <text evidence="1">The sequence shown here is derived from an EMBL/GenBank/DDBJ whole genome shotgun (WGS) entry which is preliminary data.</text>
</comment>
<dbReference type="OrthoDB" id="191189at2"/>
<organism evidence="1 2">
    <name type="scientific">Calidithermus terrae</name>
    <dbReference type="NCBI Taxonomy" id="1408545"/>
    <lineage>
        <taxon>Bacteria</taxon>
        <taxon>Thermotogati</taxon>
        <taxon>Deinococcota</taxon>
        <taxon>Deinococci</taxon>
        <taxon>Thermales</taxon>
        <taxon>Thermaceae</taxon>
        <taxon>Calidithermus</taxon>
    </lineage>
</organism>
<dbReference type="SUPFAM" id="SSF55961">
    <property type="entry name" value="Bet v1-like"/>
    <property type="match status" value="1"/>
</dbReference>
<reference evidence="1 2" key="1">
    <citation type="submission" date="2018-08" db="EMBL/GenBank/DDBJ databases">
        <title>Meiothermus terrae DSM 26712 genome sequencing project.</title>
        <authorList>
            <person name="Da Costa M.S."/>
            <person name="Albuquerque L."/>
            <person name="Raposo P."/>
            <person name="Froufe H.J.C."/>
            <person name="Barroso C.S."/>
            <person name="Egas C."/>
        </authorList>
    </citation>
    <scope>NUCLEOTIDE SEQUENCE [LARGE SCALE GENOMIC DNA]</scope>
    <source>
        <strain evidence="1 2">DSM 26712</strain>
    </source>
</reference>
<evidence type="ECO:0000313" key="2">
    <source>
        <dbReference type="Proteomes" id="UP000265715"/>
    </source>
</evidence>
<gene>
    <name evidence="1" type="ORF">Mterra_04044</name>
</gene>
<evidence type="ECO:0000313" key="1">
    <source>
        <dbReference type="EMBL" id="RIH74755.1"/>
    </source>
</evidence>
<dbReference type="EMBL" id="QXDL01000391">
    <property type="protein sequence ID" value="RIH74755.1"/>
    <property type="molecule type" value="Genomic_DNA"/>
</dbReference>
<protein>
    <submittedName>
        <fullName evidence="1">Polyketide cyclase / dehydrase and lipid transport</fullName>
    </submittedName>
</protein>
<keyword evidence="2" id="KW-1185">Reference proteome</keyword>
<accession>A0A399DR82</accession>
<dbReference type="InterPro" id="IPR023393">
    <property type="entry name" value="START-like_dom_sf"/>
</dbReference>
<dbReference type="AlphaFoldDB" id="A0A399DR82"/>